<evidence type="ECO:0000313" key="3">
    <source>
        <dbReference type="Proteomes" id="UP000246991"/>
    </source>
</evidence>
<dbReference type="EMBL" id="PYWC01000002">
    <property type="protein sequence ID" value="PWW80525.1"/>
    <property type="molecule type" value="Genomic_DNA"/>
</dbReference>
<protein>
    <submittedName>
        <fullName evidence="2">Uncharacterized protein</fullName>
    </submittedName>
</protein>
<evidence type="ECO:0000256" key="1">
    <source>
        <dbReference type="SAM" id="MobiDB-lite"/>
    </source>
</evidence>
<accession>A0A317T1K9</accession>
<name>A0A317T1K9_9PEZI</name>
<organism evidence="2 3">
    <name type="scientific">Tuber magnatum</name>
    <name type="common">white Piedmont truffle</name>
    <dbReference type="NCBI Taxonomy" id="42249"/>
    <lineage>
        <taxon>Eukaryota</taxon>
        <taxon>Fungi</taxon>
        <taxon>Dikarya</taxon>
        <taxon>Ascomycota</taxon>
        <taxon>Pezizomycotina</taxon>
        <taxon>Pezizomycetes</taxon>
        <taxon>Pezizales</taxon>
        <taxon>Tuberaceae</taxon>
        <taxon>Tuber</taxon>
    </lineage>
</organism>
<dbReference type="AlphaFoldDB" id="A0A317T1K9"/>
<sequence length="76" mass="8596">MTPREHHAASSSVFVLSLLQSTRLDLNNPATSSQELETYARGSDSNGQQWHNKRVRVSSDPWGYRQDLNLGVGFFF</sequence>
<keyword evidence="3" id="KW-1185">Reference proteome</keyword>
<comment type="caution">
    <text evidence="2">The sequence shown here is derived from an EMBL/GenBank/DDBJ whole genome shotgun (WGS) entry which is preliminary data.</text>
</comment>
<gene>
    <name evidence="2" type="ORF">C7212DRAFT_308244</name>
</gene>
<dbReference type="Proteomes" id="UP000246991">
    <property type="component" value="Unassembled WGS sequence"/>
</dbReference>
<feature type="region of interest" description="Disordered" evidence="1">
    <location>
        <begin position="30"/>
        <end position="52"/>
    </location>
</feature>
<evidence type="ECO:0000313" key="2">
    <source>
        <dbReference type="EMBL" id="PWW80525.1"/>
    </source>
</evidence>
<proteinExistence type="predicted"/>
<reference evidence="2 3" key="1">
    <citation type="submission" date="2018-03" db="EMBL/GenBank/DDBJ databases">
        <title>Genomes of Pezizomycetes fungi and the evolution of truffles.</title>
        <authorList>
            <person name="Murat C."/>
            <person name="Payen T."/>
            <person name="Noel B."/>
            <person name="Kuo A."/>
            <person name="Martin F.M."/>
        </authorList>
    </citation>
    <scope>NUCLEOTIDE SEQUENCE [LARGE SCALE GENOMIC DNA]</scope>
    <source>
        <strain evidence="2">091103-1</strain>
    </source>
</reference>